<comment type="caution">
    <text evidence="8">The sequence shown here is derived from an EMBL/GenBank/DDBJ whole genome shotgun (WGS) entry which is preliminary data.</text>
</comment>
<name>A0A154BPE1_ANASB</name>
<dbReference type="InterPro" id="IPR001920">
    <property type="entry name" value="Asp/Glu_race"/>
</dbReference>
<dbReference type="OrthoDB" id="9801055at2"/>
<keyword evidence="3 7" id="KW-0133">Cell shape</keyword>
<dbReference type="PROSITE" id="PS00923">
    <property type="entry name" value="ASP_GLU_RACEMASE_1"/>
    <property type="match status" value="1"/>
</dbReference>
<keyword evidence="4 7" id="KW-0573">Peptidoglycan synthesis</keyword>
<dbReference type="Pfam" id="PF01177">
    <property type="entry name" value="Asp_Glu_race"/>
    <property type="match status" value="1"/>
</dbReference>
<dbReference type="InterPro" id="IPR015942">
    <property type="entry name" value="Asp/Glu/hydantoin_racemase"/>
</dbReference>
<dbReference type="InterPro" id="IPR018187">
    <property type="entry name" value="Asp/Glu_racemase_AS_1"/>
</dbReference>
<evidence type="ECO:0000256" key="7">
    <source>
        <dbReference type="HAMAP-Rule" id="MF_00258"/>
    </source>
</evidence>
<dbReference type="GO" id="GO:0009252">
    <property type="term" value="P:peptidoglycan biosynthetic process"/>
    <property type="evidence" value="ECO:0007669"/>
    <property type="project" value="UniProtKB-UniRule"/>
</dbReference>
<dbReference type="EC" id="5.1.1.3" evidence="2 7"/>
<accession>A0A154BPE1</accession>
<evidence type="ECO:0000313" key="9">
    <source>
        <dbReference type="Proteomes" id="UP000076268"/>
    </source>
</evidence>
<evidence type="ECO:0000256" key="5">
    <source>
        <dbReference type="ARBA" id="ARBA00023235"/>
    </source>
</evidence>
<comment type="catalytic activity">
    <reaction evidence="1 7">
        <text>L-glutamate = D-glutamate</text>
        <dbReference type="Rhea" id="RHEA:12813"/>
        <dbReference type="ChEBI" id="CHEBI:29985"/>
        <dbReference type="ChEBI" id="CHEBI:29986"/>
        <dbReference type="EC" id="5.1.1.3"/>
    </reaction>
</comment>
<gene>
    <name evidence="7" type="primary">murI</name>
    <name evidence="8" type="ORF">AXX12_11140</name>
</gene>
<evidence type="ECO:0000256" key="3">
    <source>
        <dbReference type="ARBA" id="ARBA00022960"/>
    </source>
</evidence>
<dbReference type="GO" id="GO:0071555">
    <property type="term" value="P:cell wall organization"/>
    <property type="evidence" value="ECO:0007669"/>
    <property type="project" value="UniProtKB-KW"/>
</dbReference>
<proteinExistence type="inferred from homology"/>
<keyword evidence="6 7" id="KW-0961">Cell wall biogenesis/degradation</keyword>
<dbReference type="PANTHER" id="PTHR21198:SF3">
    <property type="entry name" value="GLUTAMATE RACEMASE"/>
    <property type="match status" value="1"/>
</dbReference>
<reference evidence="8 9" key="1">
    <citation type="submission" date="2016-02" db="EMBL/GenBank/DDBJ databases">
        <title>Anaerosporomusa subterraneum gen. nov., sp. nov., a spore-forming obligate anaerobe isolated from saprolite.</title>
        <authorList>
            <person name="Choi J.K."/>
            <person name="Shah M."/>
            <person name="Yee N."/>
        </authorList>
    </citation>
    <scope>NUCLEOTIDE SEQUENCE [LARGE SCALE GENOMIC DNA]</scope>
    <source>
        <strain evidence="8 9">RU4</strain>
    </source>
</reference>
<dbReference type="AlphaFoldDB" id="A0A154BPE1"/>
<feature type="active site" description="Proton donor/acceptor" evidence="7">
    <location>
        <position position="181"/>
    </location>
</feature>
<dbReference type="RefSeq" id="WP_066243490.1">
    <property type="nucleotide sequence ID" value="NZ_LSGP01000020.1"/>
</dbReference>
<dbReference type="Gene3D" id="3.40.50.1860">
    <property type="match status" value="2"/>
</dbReference>
<dbReference type="EMBL" id="LSGP01000020">
    <property type="protein sequence ID" value="KYZ75755.1"/>
    <property type="molecule type" value="Genomic_DNA"/>
</dbReference>
<dbReference type="Proteomes" id="UP000076268">
    <property type="component" value="Unassembled WGS sequence"/>
</dbReference>
<comment type="pathway">
    <text evidence="7">Cell wall biogenesis; peptidoglycan biosynthesis.</text>
</comment>
<keyword evidence="5 7" id="KW-0413">Isomerase</keyword>
<dbReference type="GO" id="GO:0008360">
    <property type="term" value="P:regulation of cell shape"/>
    <property type="evidence" value="ECO:0007669"/>
    <property type="project" value="UniProtKB-KW"/>
</dbReference>
<evidence type="ECO:0000256" key="4">
    <source>
        <dbReference type="ARBA" id="ARBA00022984"/>
    </source>
</evidence>
<feature type="binding site" evidence="7">
    <location>
        <begin position="71"/>
        <end position="72"/>
    </location>
    <ligand>
        <name>substrate</name>
    </ligand>
</feature>
<sequence>MKIAFFDSGVGGVTVLSEAMKLLPHEDYIYYADTLHVPYGPKPKAEVKGYIVDAVDYLAECGIKALVVACNTATSVAVNDLRGRYKFPIIGMEPAVKPAVKNTDSGKRVLALATALTLKEAKFKDLVSVVDPEHIVDSLPMPELVEFAEQLIFDEAIVVPCLRQKFASLDLASYGTVVLGCTHFAFFRNSLRQVLAPETDIIDGTEGTLRHLMHKLEEAGIPTDTGKGDIAFYSSGGEQDIARLQRAFAIAQTIPD</sequence>
<feature type="binding site" evidence="7">
    <location>
        <begin position="39"/>
        <end position="40"/>
    </location>
    <ligand>
        <name>substrate</name>
    </ligand>
</feature>
<evidence type="ECO:0000256" key="6">
    <source>
        <dbReference type="ARBA" id="ARBA00023316"/>
    </source>
</evidence>
<organism evidence="8 9">
    <name type="scientific">Anaerosporomusa subterranea</name>
    <dbReference type="NCBI Taxonomy" id="1794912"/>
    <lineage>
        <taxon>Bacteria</taxon>
        <taxon>Bacillati</taxon>
        <taxon>Bacillota</taxon>
        <taxon>Negativicutes</taxon>
        <taxon>Acetonemataceae</taxon>
        <taxon>Anaerosporomusa</taxon>
    </lineage>
</organism>
<evidence type="ECO:0000256" key="1">
    <source>
        <dbReference type="ARBA" id="ARBA00001602"/>
    </source>
</evidence>
<feature type="active site" description="Proton donor/acceptor" evidence="7">
    <location>
        <position position="70"/>
    </location>
</feature>
<dbReference type="STRING" id="1794912.AXX12_11140"/>
<dbReference type="GO" id="GO:0008881">
    <property type="term" value="F:glutamate racemase activity"/>
    <property type="evidence" value="ECO:0007669"/>
    <property type="project" value="UniProtKB-UniRule"/>
</dbReference>
<keyword evidence="9" id="KW-1185">Reference proteome</keyword>
<comment type="similarity">
    <text evidence="7">Belongs to the aspartate/glutamate racemases family.</text>
</comment>
<dbReference type="SUPFAM" id="SSF53681">
    <property type="entry name" value="Aspartate/glutamate racemase"/>
    <property type="match status" value="2"/>
</dbReference>
<evidence type="ECO:0000313" key="8">
    <source>
        <dbReference type="EMBL" id="KYZ75755.1"/>
    </source>
</evidence>
<feature type="binding site" evidence="7">
    <location>
        <begin position="7"/>
        <end position="8"/>
    </location>
    <ligand>
        <name>substrate</name>
    </ligand>
</feature>
<evidence type="ECO:0000256" key="2">
    <source>
        <dbReference type="ARBA" id="ARBA00013090"/>
    </source>
</evidence>
<dbReference type="PANTHER" id="PTHR21198">
    <property type="entry name" value="GLUTAMATE RACEMASE"/>
    <property type="match status" value="1"/>
</dbReference>
<dbReference type="HAMAP" id="MF_00258">
    <property type="entry name" value="Glu_racemase"/>
    <property type="match status" value="1"/>
</dbReference>
<feature type="binding site" evidence="7">
    <location>
        <begin position="182"/>
        <end position="183"/>
    </location>
    <ligand>
        <name>substrate</name>
    </ligand>
</feature>
<protein>
    <recommendedName>
        <fullName evidence="2 7">Glutamate racemase</fullName>
        <ecNumber evidence="2 7">5.1.1.3</ecNumber>
    </recommendedName>
</protein>
<dbReference type="UniPathway" id="UPA00219"/>
<comment type="function">
    <text evidence="7">Provides the (R)-glutamate required for cell wall biosynthesis.</text>
</comment>
<dbReference type="InterPro" id="IPR004391">
    <property type="entry name" value="Glu_race"/>
</dbReference>
<dbReference type="NCBIfam" id="TIGR00067">
    <property type="entry name" value="glut_race"/>
    <property type="match status" value="1"/>
</dbReference>